<dbReference type="RGD" id="2863">
    <property type="gene designation" value="Idh3g"/>
</dbReference>
<evidence type="ECO:0000313" key="1">
    <source>
        <dbReference type="EMBL" id="EDL85019.1"/>
    </source>
</evidence>
<name>A6KRV2_RAT</name>
<protein>
    <submittedName>
        <fullName evidence="1">Isocitrate dehydrogenase 3 (NAD), gamma, isoform CRA_c</fullName>
    </submittedName>
</protein>
<sequence length="91" mass="9907">MALKVAIAAGSAAKAIFKPALLCRPWEVLAAHEAPRRSISSVSTCLGCVHETMCIRRTCIHAHMPYVFAPWPSCPSLQGMVSRGYSHLPFL</sequence>
<reference evidence="2" key="1">
    <citation type="submission" date="2005-09" db="EMBL/GenBank/DDBJ databases">
        <authorList>
            <person name="Mural R.J."/>
            <person name="Li P.W."/>
            <person name="Adams M.D."/>
            <person name="Amanatides P.G."/>
            <person name="Baden-Tillson H."/>
            <person name="Barnstead M."/>
            <person name="Chin S.H."/>
            <person name="Dew I."/>
            <person name="Evans C.A."/>
            <person name="Ferriera S."/>
            <person name="Flanigan M."/>
            <person name="Fosler C."/>
            <person name="Glodek A."/>
            <person name="Gu Z."/>
            <person name="Holt R.A."/>
            <person name="Jennings D."/>
            <person name="Kraft C.L."/>
            <person name="Lu F."/>
            <person name="Nguyen T."/>
            <person name="Nusskern D.R."/>
            <person name="Pfannkoch C.M."/>
            <person name="Sitter C."/>
            <person name="Sutton G.G."/>
            <person name="Venter J.C."/>
            <person name="Wang Z."/>
            <person name="Woodage T."/>
            <person name="Zheng X.H."/>
            <person name="Zhong F."/>
        </authorList>
    </citation>
    <scope>NUCLEOTIDE SEQUENCE [LARGE SCALE GENOMIC DNA]</scope>
    <source>
        <strain>BN</strain>
        <strain evidence="2">Sprague-Dawley</strain>
    </source>
</reference>
<dbReference type="Proteomes" id="UP000234681">
    <property type="component" value="Chromosome 1"/>
</dbReference>
<accession>A6KRV2</accession>
<organism evidence="1 2">
    <name type="scientific">Rattus norvegicus</name>
    <name type="common">Rat</name>
    <dbReference type="NCBI Taxonomy" id="10116"/>
    <lineage>
        <taxon>Eukaryota</taxon>
        <taxon>Metazoa</taxon>
        <taxon>Chordata</taxon>
        <taxon>Craniata</taxon>
        <taxon>Vertebrata</taxon>
        <taxon>Euteleostomi</taxon>
        <taxon>Mammalia</taxon>
        <taxon>Eutheria</taxon>
        <taxon>Euarchontoglires</taxon>
        <taxon>Glires</taxon>
        <taxon>Rodentia</taxon>
        <taxon>Myomorpha</taxon>
        <taxon>Muroidea</taxon>
        <taxon>Muridae</taxon>
        <taxon>Murinae</taxon>
        <taxon>Rattus</taxon>
    </lineage>
</organism>
<dbReference type="EMBL" id="CH474099">
    <property type="protein sequence ID" value="EDL85019.1"/>
    <property type="molecule type" value="Genomic_DNA"/>
</dbReference>
<proteinExistence type="predicted"/>
<gene>
    <name evidence="1 3" type="primary">Idh3g</name>
    <name evidence="1" type="ORF">rCG_43813</name>
</gene>
<dbReference type="AlphaFoldDB" id="A6KRV2"/>
<evidence type="ECO:0000313" key="2">
    <source>
        <dbReference type="Proteomes" id="UP000234681"/>
    </source>
</evidence>
<evidence type="ECO:0000313" key="3">
    <source>
        <dbReference type="RGD" id="2863"/>
    </source>
</evidence>